<protein>
    <recommendedName>
        <fullName evidence="4">Fibronectin type-III domain-containing protein</fullName>
    </recommendedName>
</protein>
<dbReference type="SUPFAM" id="SSF69322">
    <property type="entry name" value="Tricorn protease domain 2"/>
    <property type="match status" value="1"/>
</dbReference>
<feature type="signal peptide" evidence="1">
    <location>
        <begin position="1"/>
        <end position="22"/>
    </location>
</feature>
<organism evidence="2 3">
    <name type="scientific">Mangrovibacterium diazotrophicum</name>
    <dbReference type="NCBI Taxonomy" id="1261403"/>
    <lineage>
        <taxon>Bacteria</taxon>
        <taxon>Pseudomonadati</taxon>
        <taxon>Bacteroidota</taxon>
        <taxon>Bacteroidia</taxon>
        <taxon>Marinilabiliales</taxon>
        <taxon>Prolixibacteraceae</taxon>
        <taxon>Mangrovibacterium</taxon>
    </lineage>
</organism>
<accession>A0A419W5W0</accession>
<feature type="chain" id="PRO_5019433038" description="Fibronectin type-III domain-containing protein" evidence="1">
    <location>
        <begin position="23"/>
        <end position="634"/>
    </location>
</feature>
<keyword evidence="1" id="KW-0732">Signal</keyword>
<dbReference type="PROSITE" id="PS51257">
    <property type="entry name" value="PROKAR_LIPOPROTEIN"/>
    <property type="match status" value="1"/>
</dbReference>
<gene>
    <name evidence="2" type="ORF">BC643_1197</name>
</gene>
<keyword evidence="3" id="KW-1185">Reference proteome</keyword>
<reference evidence="2 3" key="1">
    <citation type="submission" date="2018-09" db="EMBL/GenBank/DDBJ databases">
        <title>Genomic Encyclopedia of Archaeal and Bacterial Type Strains, Phase II (KMG-II): from individual species to whole genera.</title>
        <authorList>
            <person name="Goeker M."/>
        </authorList>
    </citation>
    <scope>NUCLEOTIDE SEQUENCE [LARGE SCALE GENOMIC DNA]</scope>
    <source>
        <strain evidence="2 3">DSM 27148</strain>
    </source>
</reference>
<evidence type="ECO:0008006" key="4">
    <source>
        <dbReference type="Google" id="ProtNLM"/>
    </source>
</evidence>
<name>A0A419W5W0_9BACT</name>
<dbReference type="AlphaFoldDB" id="A0A419W5W0"/>
<evidence type="ECO:0000313" key="3">
    <source>
        <dbReference type="Proteomes" id="UP000283387"/>
    </source>
</evidence>
<dbReference type="EMBL" id="RAPN01000001">
    <property type="protein sequence ID" value="RKD90853.1"/>
    <property type="molecule type" value="Genomic_DNA"/>
</dbReference>
<proteinExistence type="predicted"/>
<sequence length="634" mass="71478">MKRNIAALILLLALFACEFSPSEVPLSDIEEPPEIAPEIFFELNPEMDTLKLSENTWISYEVETGDRELYQIKVALDNTEIGNVNYESNQKVRAYIPATSLSDGIHQLKITTYTSTNSGSIADKIGSEAYGYELIWPVIINKEAKREFAFTTVEAIPEGIKINWTAYPYADFDHYELSISNYGSSGQIVNIEDPAINYYIDSNYIEGIYSNYTIKLIDKNSGFNIDFAGFNMPIEPPVVQVNPDCTVDLQWNRSKNESFVSQYCIMTSVPNYGTKEEYDLEDLNDTTITLDQKIGFAGDYQAQLRYIPKGYDNYHSVLNTSGGVVTFALGDSIPRFEEAFRVVADNSLILYKNKTIFKYALETGESSEPITINLEGNGYTGMIYGSPDGNCFGYLENHKLVIRQSSDFSILSETAIDGFDGYNLQLNGISISNNGLIGTTDYFKHFCLYDASTGQKLLEKEYGSDLYPRKVLISGDGKNLAVMANVYSKYTTDLIYYQFDGTQLTELGSVSGVLEDSWEVQMYGPAETNQLVVSHWNNMYDYLIEIRDSRTFELIYSASVPTHFVPVAYDFTTERAITQYHAFPVQKYSYLFDLKTGQKTKAVFFSGREPLLFHNGTVFAGNGRSIPIDEYLSE</sequence>
<evidence type="ECO:0000256" key="1">
    <source>
        <dbReference type="SAM" id="SignalP"/>
    </source>
</evidence>
<dbReference type="RefSeq" id="WP_120272215.1">
    <property type="nucleotide sequence ID" value="NZ_RAPN01000001.1"/>
</dbReference>
<dbReference type="Proteomes" id="UP000283387">
    <property type="component" value="Unassembled WGS sequence"/>
</dbReference>
<evidence type="ECO:0000313" key="2">
    <source>
        <dbReference type="EMBL" id="RKD90853.1"/>
    </source>
</evidence>
<comment type="caution">
    <text evidence="2">The sequence shown here is derived from an EMBL/GenBank/DDBJ whole genome shotgun (WGS) entry which is preliminary data.</text>
</comment>
<dbReference type="OrthoDB" id="1423323at2"/>